<feature type="domain" description="MmgE/PrpD C-terminal" evidence="3">
    <location>
        <begin position="270"/>
        <end position="429"/>
    </location>
</feature>
<dbReference type="Pfam" id="PF19305">
    <property type="entry name" value="MmgE_PrpD_C"/>
    <property type="match status" value="1"/>
</dbReference>
<dbReference type="Proteomes" id="UP001055460">
    <property type="component" value="Plasmid pA"/>
</dbReference>
<dbReference type="InterPro" id="IPR036148">
    <property type="entry name" value="MmgE/PrpD_sf"/>
</dbReference>
<dbReference type="SUPFAM" id="SSF103378">
    <property type="entry name" value="2-methylcitrate dehydratase PrpD"/>
    <property type="match status" value="1"/>
</dbReference>
<dbReference type="GO" id="GO:0016829">
    <property type="term" value="F:lyase activity"/>
    <property type="evidence" value="ECO:0007669"/>
    <property type="project" value="InterPro"/>
</dbReference>
<sequence length="456" mass="48239">MTAFITQTFGSYIAEEALARVPSDVFDRSKLCLLDSLGCLFGGRQLPTAGMLRNLRGDSQVAPSSGGPVSGCAEPAAAAFVKATLINALDFDDIYEKGHPGATVIAAALSVAEHTKSSGTEFLAAVIIGYEVSCRVGISLAHVQPRKAIHGHGTWQIFGAAAAAARLMRLDAGRAAHAIAIAAANAPVASVMKTVYGDAPSMAKNNFGMAAQMGVLAARLAAAGYEGPLDVFEGETGFWRMAGADECRFDKLTKGLGDAYEILRVGFKPFSCCRLILSSVQASRDVIRMAGIDPADGLHAKLIVTAPPIVCEPPFCKVRPRDMWAAQFSAPHAIAMAVFGVEPGPDWFVDDWLHDEIAGRFQDSIELRPHTSHASPRGAHAASAWLQLRDGQIFERHVDVAEGEASNPMPKSALEGKFLRLASPVVGDSGACEAIDKVYALDKAGSLRTLLRVLVS</sequence>
<comment type="similarity">
    <text evidence="1">Belongs to the PrpD family.</text>
</comment>
<dbReference type="InterPro" id="IPR005656">
    <property type="entry name" value="MmgE_PrpD"/>
</dbReference>
<keyword evidence="4" id="KW-0614">Plasmid</keyword>
<geneLocation type="plasmid" evidence="4 5">
    <name>pA</name>
</geneLocation>
<dbReference type="PANTHER" id="PTHR16943:SF8">
    <property type="entry name" value="2-METHYLCITRATE DEHYDRATASE"/>
    <property type="match status" value="1"/>
</dbReference>
<name>A0A9Q9DBF6_ENSAD</name>
<dbReference type="Gene3D" id="3.30.1330.120">
    <property type="entry name" value="2-methylcitrate dehydratase PrpD"/>
    <property type="match status" value="1"/>
</dbReference>
<evidence type="ECO:0000259" key="2">
    <source>
        <dbReference type="Pfam" id="PF03972"/>
    </source>
</evidence>
<protein>
    <submittedName>
        <fullName evidence="4">MmgE/PrpD family protein</fullName>
    </submittedName>
</protein>
<dbReference type="RefSeq" id="WP_113136166.1">
    <property type="nucleotide sequence ID" value="NZ_CP098808.1"/>
</dbReference>
<feature type="domain" description="MmgE/PrpD N-terminal" evidence="2">
    <location>
        <begin position="8"/>
        <end position="242"/>
    </location>
</feature>
<dbReference type="PANTHER" id="PTHR16943">
    <property type="entry name" value="2-METHYLCITRATE DEHYDRATASE-RELATED"/>
    <property type="match status" value="1"/>
</dbReference>
<dbReference type="AlphaFoldDB" id="A0A9Q9DBF6"/>
<proteinExistence type="inferred from homology"/>
<dbReference type="InterPro" id="IPR045337">
    <property type="entry name" value="MmgE_PrpD_C"/>
</dbReference>
<evidence type="ECO:0000313" key="5">
    <source>
        <dbReference type="Proteomes" id="UP001055460"/>
    </source>
</evidence>
<reference evidence="4" key="1">
    <citation type="submission" date="2022-06" db="EMBL/GenBank/DDBJ databases">
        <title>Physiological and biochemical characterization and genomic elucidation of a strain of the genus Ensifer adhaerens M8 that combines arsenic oxidation and chromium reduction.</title>
        <authorList>
            <person name="Li X."/>
            <person name="Yu c."/>
        </authorList>
    </citation>
    <scope>NUCLEOTIDE SEQUENCE</scope>
    <source>
        <strain evidence="4">M8</strain>
        <plasmid evidence="4">pA</plasmid>
    </source>
</reference>
<dbReference type="Gene3D" id="1.10.4100.10">
    <property type="entry name" value="2-methylcitrate dehydratase PrpD"/>
    <property type="match status" value="1"/>
</dbReference>
<accession>A0A9Q9DBF6</accession>
<dbReference type="InterPro" id="IPR042188">
    <property type="entry name" value="MmgE/PrpD_sf_2"/>
</dbReference>
<evidence type="ECO:0000259" key="3">
    <source>
        <dbReference type="Pfam" id="PF19305"/>
    </source>
</evidence>
<evidence type="ECO:0000256" key="1">
    <source>
        <dbReference type="ARBA" id="ARBA00006174"/>
    </source>
</evidence>
<organism evidence="4 5">
    <name type="scientific">Ensifer adhaerens</name>
    <name type="common">Sinorhizobium morelense</name>
    <dbReference type="NCBI Taxonomy" id="106592"/>
    <lineage>
        <taxon>Bacteria</taxon>
        <taxon>Pseudomonadati</taxon>
        <taxon>Pseudomonadota</taxon>
        <taxon>Alphaproteobacteria</taxon>
        <taxon>Hyphomicrobiales</taxon>
        <taxon>Rhizobiaceae</taxon>
        <taxon>Sinorhizobium/Ensifer group</taxon>
        <taxon>Ensifer</taxon>
    </lineage>
</organism>
<evidence type="ECO:0000313" key="4">
    <source>
        <dbReference type="EMBL" id="USJ25628.1"/>
    </source>
</evidence>
<dbReference type="InterPro" id="IPR042183">
    <property type="entry name" value="MmgE/PrpD_sf_1"/>
</dbReference>
<gene>
    <name evidence="4" type="ORF">NE863_24430</name>
</gene>
<dbReference type="Pfam" id="PF03972">
    <property type="entry name" value="MmgE_PrpD_N"/>
    <property type="match status" value="1"/>
</dbReference>
<dbReference type="InterPro" id="IPR045336">
    <property type="entry name" value="MmgE_PrpD_N"/>
</dbReference>
<dbReference type="EMBL" id="CP098808">
    <property type="protein sequence ID" value="USJ25628.1"/>
    <property type="molecule type" value="Genomic_DNA"/>
</dbReference>